<sequence>MRQTLWIISLLCTSILVAQSTDFTLGHPVYGILELEEIKASKAFNTTIKPVSRVSVYDFFGNDGGLYLNKELREYTADSSRSSVPILGRFFQYPADLIYYEDEKLDLHVNPVLQFSYGKTNDALGSSYVNSRGIEIRGRVDKKVAFYSMLTENQARYPEYVNDVRDSTLVVPYEGFWKQFDETGVDFFRAQGYIDFGLSQSISAQLGFGKHFVGNGIRSLILSNYSNNYPYLRINTTTKIFDYTNIFAEQIAGVRGGTFGVEGSGGFQKKYMAFHHLNVKIKPNLHIGLFESVMYGDSTSGLKLEYLNPVIFYRAVEQQNGSEDNAIIGLDFKWNIKNYVSLYGQLVIDEMIIGEVFSGDGWWGNKQGFQLGVKYVDPFGVENLMIQGEVNRVRPYMYAHEDGFTSYSHYNLSLAHPLGANFTEYLGRVSYRMNDQWSFEGMIMAAKYGNDIGDVNYGRDILKDYTMRRPADNGGSLEFGNEHLQGNKTDLVVMFFRASFMARHNLFLDADITLRKESDSLGQIDTSTSVFGLSLRWNVPSRRYLF</sequence>
<evidence type="ECO:0000313" key="3">
    <source>
        <dbReference type="Proteomes" id="UP000198393"/>
    </source>
</evidence>
<dbReference type="RefSeq" id="WP_089355173.1">
    <property type="nucleotide sequence ID" value="NZ_FZPD01000001.1"/>
</dbReference>
<gene>
    <name evidence="2" type="ORF">SAMN05421640_0402</name>
</gene>
<dbReference type="OrthoDB" id="9808260at2"/>
<dbReference type="InterPro" id="IPR038636">
    <property type="entry name" value="Wzi_sf"/>
</dbReference>
<name>A0A239EYZ4_EKHLU</name>
<evidence type="ECO:0000256" key="1">
    <source>
        <dbReference type="SAM" id="SignalP"/>
    </source>
</evidence>
<protein>
    <recommendedName>
        <fullName evidence="4">Capsule assembly protein Wzi</fullName>
    </recommendedName>
</protein>
<dbReference type="Gene3D" id="2.40.160.130">
    <property type="entry name" value="Capsule assembly protein Wzi"/>
    <property type="match status" value="1"/>
</dbReference>
<dbReference type="EMBL" id="FZPD01000001">
    <property type="protein sequence ID" value="SNS49849.1"/>
    <property type="molecule type" value="Genomic_DNA"/>
</dbReference>
<accession>A0A239EYZ4</accession>
<organism evidence="2 3">
    <name type="scientific">Ekhidna lutea</name>
    <dbReference type="NCBI Taxonomy" id="447679"/>
    <lineage>
        <taxon>Bacteria</taxon>
        <taxon>Pseudomonadati</taxon>
        <taxon>Bacteroidota</taxon>
        <taxon>Cytophagia</taxon>
        <taxon>Cytophagales</taxon>
        <taxon>Reichenbachiellaceae</taxon>
        <taxon>Ekhidna</taxon>
    </lineage>
</organism>
<dbReference type="Proteomes" id="UP000198393">
    <property type="component" value="Unassembled WGS sequence"/>
</dbReference>
<feature type="chain" id="PRO_5012308681" description="Capsule assembly protein Wzi" evidence="1">
    <location>
        <begin position="19"/>
        <end position="546"/>
    </location>
</feature>
<proteinExistence type="predicted"/>
<dbReference type="AlphaFoldDB" id="A0A239EYZ4"/>
<keyword evidence="1" id="KW-0732">Signal</keyword>
<keyword evidence="3" id="KW-1185">Reference proteome</keyword>
<feature type="signal peptide" evidence="1">
    <location>
        <begin position="1"/>
        <end position="18"/>
    </location>
</feature>
<evidence type="ECO:0008006" key="4">
    <source>
        <dbReference type="Google" id="ProtNLM"/>
    </source>
</evidence>
<evidence type="ECO:0000313" key="2">
    <source>
        <dbReference type="EMBL" id="SNS49849.1"/>
    </source>
</evidence>
<reference evidence="2 3" key="1">
    <citation type="submission" date="2017-06" db="EMBL/GenBank/DDBJ databases">
        <authorList>
            <person name="Kim H.J."/>
            <person name="Triplett B.A."/>
        </authorList>
    </citation>
    <scope>NUCLEOTIDE SEQUENCE [LARGE SCALE GENOMIC DNA]</scope>
    <source>
        <strain evidence="2 3">DSM 19307</strain>
    </source>
</reference>